<evidence type="ECO:0000256" key="1">
    <source>
        <dbReference type="SAM" id="MobiDB-lite"/>
    </source>
</evidence>
<protein>
    <submittedName>
        <fullName evidence="2 3">Uncharacterized protein</fullName>
    </submittedName>
</protein>
<reference evidence="3" key="5">
    <citation type="submission" date="2015-06" db="UniProtKB">
        <authorList>
            <consortium name="EnsemblFungi"/>
        </authorList>
    </citation>
    <scope>IDENTIFICATION</scope>
    <source>
        <strain evidence="3">ATCC 64411</strain>
    </source>
</reference>
<dbReference type="Proteomes" id="UP000011715">
    <property type="component" value="Unassembled WGS sequence"/>
</dbReference>
<evidence type="ECO:0000313" key="2">
    <source>
        <dbReference type="EMBL" id="KLU90101.1"/>
    </source>
</evidence>
<keyword evidence="4" id="KW-1185">Reference proteome</keyword>
<reference evidence="2" key="3">
    <citation type="submission" date="2011-03" db="EMBL/GenBank/DDBJ databases">
        <title>Annotation of Magnaporthe poae ATCC 64411.</title>
        <authorList>
            <person name="Ma L.-J."/>
            <person name="Dead R."/>
            <person name="Young S.K."/>
            <person name="Zeng Q."/>
            <person name="Gargeya S."/>
            <person name="Fitzgerald M."/>
            <person name="Haas B."/>
            <person name="Abouelleil A."/>
            <person name="Alvarado L."/>
            <person name="Arachchi H.M."/>
            <person name="Berlin A."/>
            <person name="Brown A."/>
            <person name="Chapman S.B."/>
            <person name="Chen Z."/>
            <person name="Dunbar C."/>
            <person name="Freedman E."/>
            <person name="Gearin G."/>
            <person name="Gellesch M."/>
            <person name="Goldberg J."/>
            <person name="Griggs A."/>
            <person name="Gujja S."/>
            <person name="Heiman D."/>
            <person name="Howarth C."/>
            <person name="Larson L."/>
            <person name="Lui A."/>
            <person name="MacDonald P.J.P."/>
            <person name="Mehta T."/>
            <person name="Montmayeur A."/>
            <person name="Murphy C."/>
            <person name="Neiman D."/>
            <person name="Pearson M."/>
            <person name="Priest M."/>
            <person name="Roberts A."/>
            <person name="Saif S."/>
            <person name="Shea T."/>
            <person name="Shenoy N."/>
            <person name="Sisk P."/>
            <person name="Stolte C."/>
            <person name="Sykes S."/>
            <person name="Yandava C."/>
            <person name="Wortman J."/>
            <person name="Nusbaum C."/>
            <person name="Birren B."/>
        </authorList>
    </citation>
    <scope>NUCLEOTIDE SEQUENCE</scope>
    <source>
        <strain evidence="2">ATCC 64411</strain>
    </source>
</reference>
<gene>
    <name evidence="2" type="ORF">MAPG_09066</name>
</gene>
<accession>A0A0C4E8Z3</accession>
<dbReference type="EnsemblFungi" id="MAPG_09066T0">
    <property type="protein sequence ID" value="MAPG_09066T0"/>
    <property type="gene ID" value="MAPG_09066"/>
</dbReference>
<reference evidence="2" key="2">
    <citation type="submission" date="2010-05" db="EMBL/GenBank/DDBJ databases">
        <title>The Genome Sequence of Magnaporthe poae strain ATCC 64411.</title>
        <authorList>
            <consortium name="The Broad Institute Genome Sequencing Platform"/>
            <consortium name="Broad Institute Genome Sequencing Center for Infectious Disease"/>
            <person name="Ma L.-J."/>
            <person name="Dead R."/>
            <person name="Young S."/>
            <person name="Zeng Q."/>
            <person name="Koehrsen M."/>
            <person name="Alvarado L."/>
            <person name="Berlin A."/>
            <person name="Chapman S.B."/>
            <person name="Chen Z."/>
            <person name="Freedman E."/>
            <person name="Gellesch M."/>
            <person name="Goldberg J."/>
            <person name="Griggs A."/>
            <person name="Gujja S."/>
            <person name="Heilman E.R."/>
            <person name="Heiman D."/>
            <person name="Hepburn T."/>
            <person name="Howarth C."/>
            <person name="Jen D."/>
            <person name="Larson L."/>
            <person name="Mehta T."/>
            <person name="Neiman D."/>
            <person name="Pearson M."/>
            <person name="Roberts A."/>
            <person name="Saif S."/>
            <person name="Shea T."/>
            <person name="Shenoy N."/>
            <person name="Sisk P."/>
            <person name="Stolte C."/>
            <person name="Sykes S."/>
            <person name="Walk T."/>
            <person name="White J."/>
            <person name="Yandava C."/>
            <person name="Haas B."/>
            <person name="Nusbaum C."/>
            <person name="Birren B."/>
        </authorList>
    </citation>
    <scope>NUCLEOTIDE SEQUENCE</scope>
    <source>
        <strain evidence="2">ATCC 64411</strain>
    </source>
</reference>
<reference evidence="4" key="1">
    <citation type="submission" date="2010-05" db="EMBL/GenBank/DDBJ databases">
        <title>The genome sequence of Magnaporthe poae strain ATCC 64411.</title>
        <authorList>
            <person name="Ma L.-J."/>
            <person name="Dead R."/>
            <person name="Young S."/>
            <person name="Zeng Q."/>
            <person name="Koehrsen M."/>
            <person name="Alvarado L."/>
            <person name="Berlin A."/>
            <person name="Chapman S.B."/>
            <person name="Chen Z."/>
            <person name="Freedman E."/>
            <person name="Gellesch M."/>
            <person name="Goldberg J."/>
            <person name="Griggs A."/>
            <person name="Gujja S."/>
            <person name="Heilman E.R."/>
            <person name="Heiman D."/>
            <person name="Hepburn T."/>
            <person name="Howarth C."/>
            <person name="Jen D."/>
            <person name="Larson L."/>
            <person name="Mehta T."/>
            <person name="Neiman D."/>
            <person name="Pearson M."/>
            <person name="Roberts A."/>
            <person name="Saif S."/>
            <person name="Shea T."/>
            <person name="Shenoy N."/>
            <person name="Sisk P."/>
            <person name="Stolte C."/>
            <person name="Sykes S."/>
            <person name="Walk T."/>
            <person name="White J."/>
            <person name="Yandava C."/>
            <person name="Haas B."/>
            <person name="Nusbaum C."/>
            <person name="Birren B."/>
        </authorList>
    </citation>
    <scope>NUCLEOTIDE SEQUENCE [LARGE SCALE GENOMIC DNA]</scope>
    <source>
        <strain evidence="4">ATCC 64411 / 73-15</strain>
    </source>
</reference>
<feature type="region of interest" description="Disordered" evidence="1">
    <location>
        <begin position="131"/>
        <end position="171"/>
    </location>
</feature>
<dbReference type="EMBL" id="ADBL01002221">
    <property type="status" value="NOT_ANNOTATED_CDS"/>
    <property type="molecule type" value="Genomic_DNA"/>
</dbReference>
<reference evidence="3" key="4">
    <citation type="journal article" date="2015" name="G3 (Bethesda)">
        <title>Genome sequences of three phytopathogenic species of the Magnaporthaceae family of fungi.</title>
        <authorList>
            <person name="Okagaki L.H."/>
            <person name="Nunes C.C."/>
            <person name="Sailsbery J."/>
            <person name="Clay B."/>
            <person name="Brown D."/>
            <person name="John T."/>
            <person name="Oh Y."/>
            <person name="Young N."/>
            <person name="Fitzgerald M."/>
            <person name="Haas B.J."/>
            <person name="Zeng Q."/>
            <person name="Young S."/>
            <person name="Adiconis X."/>
            <person name="Fan L."/>
            <person name="Levin J.Z."/>
            <person name="Mitchell T.K."/>
            <person name="Okubara P.A."/>
            <person name="Farman M.L."/>
            <person name="Kohn L.M."/>
            <person name="Birren B."/>
            <person name="Ma L.-J."/>
            <person name="Dean R.A."/>
        </authorList>
    </citation>
    <scope>NUCLEOTIDE SEQUENCE</scope>
    <source>
        <strain evidence="3">ATCC 64411 / 73-15</strain>
    </source>
</reference>
<dbReference type="AlphaFoldDB" id="A0A0C4E8Z3"/>
<organism evidence="3 4">
    <name type="scientific">Magnaporthiopsis poae (strain ATCC 64411 / 73-15)</name>
    <name type="common">Kentucky bluegrass fungus</name>
    <name type="synonym">Magnaporthe poae</name>
    <dbReference type="NCBI Taxonomy" id="644358"/>
    <lineage>
        <taxon>Eukaryota</taxon>
        <taxon>Fungi</taxon>
        <taxon>Dikarya</taxon>
        <taxon>Ascomycota</taxon>
        <taxon>Pezizomycotina</taxon>
        <taxon>Sordariomycetes</taxon>
        <taxon>Sordariomycetidae</taxon>
        <taxon>Magnaporthales</taxon>
        <taxon>Magnaporthaceae</taxon>
        <taxon>Magnaporthiopsis</taxon>
    </lineage>
</organism>
<proteinExistence type="predicted"/>
<sequence>MSVLGTSLERVSTHLSVQRPSPGSVCFDSCHLTDQWKSVERPCASPEVVIHVGRTMLPGPAGVVLSELPAPGPFILLSLSLVSRAIFTRTSSPSYNSLRHGKQRASYRPPQASPASPVQVKNVWQMLASSPDTIMAPRQASSTTPSTSRAPEEQAPSLDERRRQKANFVAF</sequence>
<feature type="region of interest" description="Disordered" evidence="1">
    <location>
        <begin position="93"/>
        <end position="118"/>
    </location>
</feature>
<dbReference type="EMBL" id="GL876974">
    <property type="protein sequence ID" value="KLU90101.1"/>
    <property type="molecule type" value="Genomic_DNA"/>
</dbReference>
<evidence type="ECO:0000313" key="4">
    <source>
        <dbReference type="Proteomes" id="UP000011715"/>
    </source>
</evidence>
<evidence type="ECO:0000313" key="3">
    <source>
        <dbReference type="EnsemblFungi" id="MAPG_09066T0"/>
    </source>
</evidence>
<name>A0A0C4E8Z3_MAGP6</name>
<feature type="compositionally biased region" description="Low complexity" evidence="1">
    <location>
        <begin position="136"/>
        <end position="149"/>
    </location>
</feature>
<dbReference type="VEuPathDB" id="FungiDB:MAPG_09066"/>